<dbReference type="Pfam" id="PF12542">
    <property type="entry name" value="CWC25"/>
    <property type="match status" value="1"/>
</dbReference>
<evidence type="ECO:0000313" key="12">
    <source>
        <dbReference type="Proteomes" id="UP000606974"/>
    </source>
</evidence>
<dbReference type="GO" id="GO:0005684">
    <property type="term" value="C:U2-type spliceosomal complex"/>
    <property type="evidence" value="ECO:0007669"/>
    <property type="project" value="TreeGrafter"/>
</dbReference>
<keyword evidence="12" id="KW-1185">Reference proteome</keyword>
<dbReference type="PANTHER" id="PTHR16196">
    <property type="entry name" value="CELL CYCLE CONTROL PROTEIN CWF25"/>
    <property type="match status" value="1"/>
</dbReference>
<keyword evidence="6" id="KW-0508">mRNA splicing</keyword>
<evidence type="ECO:0000256" key="9">
    <source>
        <dbReference type="SAM" id="MobiDB-lite"/>
    </source>
</evidence>
<evidence type="ECO:0000256" key="5">
    <source>
        <dbReference type="ARBA" id="ARBA00023054"/>
    </source>
</evidence>
<dbReference type="InterPro" id="IPR051376">
    <property type="entry name" value="CWC25_splicing_factor"/>
</dbReference>
<accession>A0A8H7AQA5</accession>
<evidence type="ECO:0000256" key="4">
    <source>
        <dbReference type="ARBA" id="ARBA00022728"/>
    </source>
</evidence>
<comment type="subcellular location">
    <subcellularLocation>
        <location evidence="1">Nucleus</location>
    </subcellularLocation>
</comment>
<evidence type="ECO:0000313" key="11">
    <source>
        <dbReference type="EMBL" id="KAF7512267.1"/>
    </source>
</evidence>
<organism evidence="11 12">
    <name type="scientific">Endocarpon pusillum</name>
    <dbReference type="NCBI Taxonomy" id="364733"/>
    <lineage>
        <taxon>Eukaryota</taxon>
        <taxon>Fungi</taxon>
        <taxon>Dikarya</taxon>
        <taxon>Ascomycota</taxon>
        <taxon>Pezizomycotina</taxon>
        <taxon>Eurotiomycetes</taxon>
        <taxon>Chaetothyriomycetidae</taxon>
        <taxon>Verrucariales</taxon>
        <taxon>Verrucariaceae</taxon>
        <taxon>Endocarpon</taxon>
    </lineage>
</organism>
<gene>
    <name evidence="11" type="ORF">GJ744_001835</name>
</gene>
<feature type="coiled-coil region" evidence="8">
    <location>
        <begin position="86"/>
        <end position="117"/>
    </location>
</feature>
<proteinExistence type="inferred from homology"/>
<evidence type="ECO:0000256" key="2">
    <source>
        <dbReference type="ARBA" id="ARBA00006695"/>
    </source>
</evidence>
<keyword evidence="5 8" id="KW-0175">Coiled coil</keyword>
<evidence type="ECO:0000256" key="6">
    <source>
        <dbReference type="ARBA" id="ARBA00023187"/>
    </source>
</evidence>
<dbReference type="AlphaFoldDB" id="A0A8H7AQA5"/>
<keyword evidence="7" id="KW-0539">Nucleus</keyword>
<feature type="compositionally biased region" description="Basic residues" evidence="9">
    <location>
        <begin position="238"/>
        <end position="257"/>
    </location>
</feature>
<reference evidence="11" key="1">
    <citation type="submission" date="2020-02" db="EMBL/GenBank/DDBJ databases">
        <authorList>
            <person name="Palmer J.M."/>
        </authorList>
    </citation>
    <scope>NUCLEOTIDE SEQUENCE</scope>
    <source>
        <strain evidence="11">EPUS1.4</strain>
        <tissue evidence="11">Thallus</tissue>
    </source>
</reference>
<keyword evidence="4" id="KW-0747">Spliceosome</keyword>
<evidence type="ECO:0000256" key="3">
    <source>
        <dbReference type="ARBA" id="ARBA00022664"/>
    </source>
</evidence>
<name>A0A8H7AQA5_9EURO</name>
<protein>
    <recommendedName>
        <fullName evidence="10">CBF1-interacting co-repressor CIR N-terminal domain-containing protein</fullName>
    </recommendedName>
</protein>
<dbReference type="GO" id="GO:0000398">
    <property type="term" value="P:mRNA splicing, via spliceosome"/>
    <property type="evidence" value="ECO:0007669"/>
    <property type="project" value="TreeGrafter"/>
</dbReference>
<dbReference type="InterPro" id="IPR019339">
    <property type="entry name" value="CIR_N_dom"/>
</dbReference>
<comment type="similarity">
    <text evidence="2">Belongs to the CWC25 family.</text>
</comment>
<evidence type="ECO:0000256" key="8">
    <source>
        <dbReference type="SAM" id="Coils"/>
    </source>
</evidence>
<feature type="compositionally biased region" description="Basic residues" evidence="9">
    <location>
        <begin position="269"/>
        <end position="279"/>
    </location>
</feature>
<evidence type="ECO:0000259" key="10">
    <source>
        <dbReference type="SMART" id="SM01083"/>
    </source>
</evidence>
<dbReference type="PANTHER" id="PTHR16196:SF0">
    <property type="entry name" value="PRE-MRNA-SPLICING FACTOR CWC25 HOMOLOG"/>
    <property type="match status" value="1"/>
</dbReference>
<dbReference type="InterPro" id="IPR022209">
    <property type="entry name" value="CWC25"/>
</dbReference>
<evidence type="ECO:0000256" key="7">
    <source>
        <dbReference type="ARBA" id="ARBA00023242"/>
    </source>
</evidence>
<keyword evidence="3" id="KW-0507">mRNA processing</keyword>
<feature type="compositionally biased region" description="Low complexity" evidence="9">
    <location>
        <begin position="298"/>
        <end position="310"/>
    </location>
</feature>
<dbReference type="Proteomes" id="UP000606974">
    <property type="component" value="Unassembled WGS sequence"/>
</dbReference>
<sequence length="447" mass="52250">MWLHDPSQVIDSLKYQGSHILPSDSSVHCHAQQIPRRNKYPARPLPAYPHPYNYQYIIKMGGDLNLKKSWHPQLLTNQKKVWEEEKRALEERKRTDQMMKERQEERAIQELQQLQEAAGGRKRTARVDWMYSGPASGQAGTTEEMEGYLLGKRRIDGLLKGTEHQKLEKSSNEEAFMAVQHAYTARDTASKIRDDPMLAIKRQEQAAYEAMMNDPVKRRLVLKAAGAEDMTVSERDRKRPKHHHHHHRNSKERHLRQRSCQYDEDKERHRSKRHHRRRSYSSSVSRSPEPLPRRSRRSPSPFRNRRSYSPDPRKRSRSPYRGKGHEKEVRKMKSWHSSGRTSRPRSRSPHYQCQRSPPAEDDRVSKLAAMQQAASELDRDRERRLAAIAAKDKEEAEKDDVLRARNSKVGGRADFVNGLNRRVIGEMDLGERIGRGKSGMEREQEAY</sequence>
<comment type="caution">
    <text evidence="11">The sequence shown here is derived from an EMBL/GenBank/DDBJ whole genome shotgun (WGS) entry which is preliminary data.</text>
</comment>
<dbReference type="SMART" id="SM01083">
    <property type="entry name" value="Cir_N"/>
    <property type="match status" value="1"/>
</dbReference>
<dbReference type="Pfam" id="PF10197">
    <property type="entry name" value="Cir_N"/>
    <property type="match status" value="1"/>
</dbReference>
<dbReference type="EMBL" id="JAACFV010000013">
    <property type="protein sequence ID" value="KAF7512267.1"/>
    <property type="molecule type" value="Genomic_DNA"/>
</dbReference>
<feature type="region of interest" description="Disordered" evidence="9">
    <location>
        <begin position="227"/>
        <end position="364"/>
    </location>
</feature>
<dbReference type="OrthoDB" id="21123at2759"/>
<evidence type="ECO:0000256" key="1">
    <source>
        <dbReference type="ARBA" id="ARBA00004123"/>
    </source>
</evidence>
<feature type="domain" description="CBF1-interacting co-repressor CIR N-terminal" evidence="10">
    <location>
        <begin position="69"/>
        <end position="105"/>
    </location>
</feature>